<dbReference type="EMBL" id="HBER01038893">
    <property type="protein sequence ID" value="CAD8544407.1"/>
    <property type="molecule type" value="Transcribed_RNA"/>
</dbReference>
<evidence type="ECO:0000256" key="1">
    <source>
        <dbReference type="SAM" id="MobiDB-lite"/>
    </source>
</evidence>
<evidence type="ECO:0000256" key="2">
    <source>
        <dbReference type="SAM" id="Phobius"/>
    </source>
</evidence>
<proteinExistence type="predicted"/>
<accession>A0A7S0J8J8</accession>
<feature type="region of interest" description="Disordered" evidence="1">
    <location>
        <begin position="59"/>
        <end position="90"/>
    </location>
</feature>
<sequence>MPMGISDSDTIIFGVGFGTMLTLPLLVAMCLSCYRRRRRRWNSLLLPCWSANRHSACQEMVPTSDGEDDDGESRVRRERRRQRDSRAKTPLASALASARSACSTGLTKVYFRESDWCSRVRKPIIIELPIDGVHSVQELCTVLRHAHRTVIGGQGPGAAEAAADTIAMTIEYQDPNGRMVQVAANSNMQLLAQIGALYVTTNNAPTAFLSSTGTHLAATPLDQAAQQKSSAGESQGLVEVSLAGCCGVQSTYGGLRVTSNTCHADRTGPRQDRRGLSRAAKLRHYMTL</sequence>
<gene>
    <name evidence="3" type="ORF">CLEP1334_LOCUS19695</name>
</gene>
<keyword evidence="2" id="KW-1133">Transmembrane helix</keyword>
<organism evidence="3">
    <name type="scientific">Calcidiscus leptoporus</name>
    <dbReference type="NCBI Taxonomy" id="127549"/>
    <lineage>
        <taxon>Eukaryota</taxon>
        <taxon>Haptista</taxon>
        <taxon>Haptophyta</taxon>
        <taxon>Prymnesiophyceae</taxon>
        <taxon>Coccolithales</taxon>
        <taxon>Calcidiscaceae</taxon>
        <taxon>Calcidiscus</taxon>
    </lineage>
</organism>
<feature type="transmembrane region" description="Helical" evidence="2">
    <location>
        <begin position="12"/>
        <end position="34"/>
    </location>
</feature>
<keyword evidence="2" id="KW-0812">Transmembrane</keyword>
<evidence type="ECO:0000313" key="3">
    <source>
        <dbReference type="EMBL" id="CAD8544407.1"/>
    </source>
</evidence>
<name>A0A7S0J8J8_9EUKA</name>
<keyword evidence="2" id="KW-0472">Membrane</keyword>
<dbReference type="AlphaFoldDB" id="A0A7S0J8J8"/>
<reference evidence="3" key="1">
    <citation type="submission" date="2021-01" db="EMBL/GenBank/DDBJ databases">
        <authorList>
            <person name="Corre E."/>
            <person name="Pelletier E."/>
            <person name="Niang G."/>
            <person name="Scheremetjew M."/>
            <person name="Finn R."/>
            <person name="Kale V."/>
            <person name="Holt S."/>
            <person name="Cochrane G."/>
            <person name="Meng A."/>
            <person name="Brown T."/>
            <person name="Cohen L."/>
        </authorList>
    </citation>
    <scope>NUCLEOTIDE SEQUENCE</scope>
    <source>
        <strain evidence="3">RCC1130</strain>
    </source>
</reference>
<protein>
    <submittedName>
        <fullName evidence="3">Uncharacterized protein</fullName>
    </submittedName>
</protein>